<reference evidence="2 3" key="1">
    <citation type="submission" date="2016-10" db="EMBL/GenBank/DDBJ databases">
        <authorList>
            <person name="Varghese N."/>
            <person name="Submissions S."/>
        </authorList>
    </citation>
    <scope>NUCLEOTIDE SEQUENCE [LARGE SCALE GENOMIC DNA]</scope>
    <source>
        <strain evidence="3">YIM D21,KCTC 23444,ACCC 10710</strain>
    </source>
</reference>
<name>A0A1I1UHN1_9RHOB</name>
<proteinExistence type="predicted"/>
<gene>
    <name evidence="2" type="ORF">SAMN04515678_102226</name>
</gene>
<evidence type="ECO:0000313" key="2">
    <source>
        <dbReference type="EMBL" id="SFD67440.1"/>
    </source>
</evidence>
<dbReference type="Proteomes" id="UP000325289">
    <property type="component" value="Unassembled WGS sequence"/>
</dbReference>
<organism evidence="2 3">
    <name type="scientific">Roseivivax sediminis</name>
    <dbReference type="NCBI Taxonomy" id="936889"/>
    <lineage>
        <taxon>Bacteria</taxon>
        <taxon>Pseudomonadati</taxon>
        <taxon>Pseudomonadota</taxon>
        <taxon>Alphaproteobacteria</taxon>
        <taxon>Rhodobacterales</taxon>
        <taxon>Roseobacteraceae</taxon>
        <taxon>Roseivivax</taxon>
    </lineage>
</organism>
<evidence type="ECO:0000256" key="1">
    <source>
        <dbReference type="SAM" id="MobiDB-lite"/>
    </source>
</evidence>
<sequence>MSRLDKRVEDLERKAPETDKAPKVERVIIGKNEAGEWVEKRIITNGVEE</sequence>
<dbReference type="RefSeq" id="WP_188129592.1">
    <property type="nucleotide sequence ID" value="NZ_FOMS01000002.1"/>
</dbReference>
<evidence type="ECO:0000313" key="3">
    <source>
        <dbReference type="Proteomes" id="UP000325289"/>
    </source>
</evidence>
<protein>
    <submittedName>
        <fullName evidence="2">Uncharacterized protein</fullName>
    </submittedName>
</protein>
<accession>A0A1I1UHN1</accession>
<dbReference type="AlphaFoldDB" id="A0A1I1UHN1"/>
<feature type="region of interest" description="Disordered" evidence="1">
    <location>
        <begin position="1"/>
        <end position="21"/>
    </location>
</feature>
<keyword evidence="3" id="KW-1185">Reference proteome</keyword>
<dbReference type="EMBL" id="FOMS01000002">
    <property type="protein sequence ID" value="SFD67440.1"/>
    <property type="molecule type" value="Genomic_DNA"/>
</dbReference>